<protein>
    <recommendedName>
        <fullName evidence="1">Peptidase M24 domain-containing protein</fullName>
    </recommendedName>
</protein>
<feature type="domain" description="Peptidase M24" evidence="1">
    <location>
        <begin position="3"/>
        <end position="157"/>
    </location>
</feature>
<dbReference type="Pfam" id="PF00557">
    <property type="entry name" value="Peptidase_M24"/>
    <property type="match status" value="1"/>
</dbReference>
<dbReference type="PANTHER" id="PTHR46112">
    <property type="entry name" value="AMINOPEPTIDASE"/>
    <property type="match status" value="1"/>
</dbReference>
<name>X1LR31_9ZZZZ</name>
<dbReference type="PANTHER" id="PTHR46112:SF2">
    <property type="entry name" value="XAA-PRO AMINOPEPTIDASE P-RELATED"/>
    <property type="match status" value="1"/>
</dbReference>
<gene>
    <name evidence="2" type="ORF">S06H3_11993</name>
</gene>
<reference evidence="2" key="1">
    <citation type="journal article" date="2014" name="Front. Microbiol.">
        <title>High frequency of phylogenetically diverse reductive dehalogenase-homologous genes in deep subseafloor sedimentary metagenomes.</title>
        <authorList>
            <person name="Kawai M."/>
            <person name="Futagami T."/>
            <person name="Toyoda A."/>
            <person name="Takaki Y."/>
            <person name="Nishi S."/>
            <person name="Hori S."/>
            <person name="Arai W."/>
            <person name="Tsubouchi T."/>
            <person name="Morono Y."/>
            <person name="Uchiyama I."/>
            <person name="Ito T."/>
            <person name="Fujiyama A."/>
            <person name="Inagaki F."/>
            <person name="Takami H."/>
        </authorList>
    </citation>
    <scope>NUCLEOTIDE SEQUENCE</scope>
    <source>
        <strain evidence="2">Expedition CK06-06</strain>
    </source>
</reference>
<accession>X1LR31</accession>
<dbReference type="Gene3D" id="3.90.230.10">
    <property type="entry name" value="Creatinase/methionine aminopeptidase superfamily"/>
    <property type="match status" value="1"/>
</dbReference>
<comment type="caution">
    <text evidence="2">The sequence shown here is derived from an EMBL/GenBank/DDBJ whole genome shotgun (WGS) entry which is preliminary data.</text>
</comment>
<dbReference type="InterPro" id="IPR000994">
    <property type="entry name" value="Pept_M24"/>
</dbReference>
<feature type="non-terminal residue" evidence="2">
    <location>
        <position position="1"/>
    </location>
</feature>
<dbReference type="EMBL" id="BARV01005894">
    <property type="protein sequence ID" value="GAI04855.1"/>
    <property type="molecule type" value="Genomic_DNA"/>
</dbReference>
<proteinExistence type="predicted"/>
<dbReference type="PRINTS" id="PR00599">
    <property type="entry name" value="MAPEPTIDASE"/>
</dbReference>
<organism evidence="2">
    <name type="scientific">marine sediment metagenome</name>
    <dbReference type="NCBI Taxonomy" id="412755"/>
    <lineage>
        <taxon>unclassified sequences</taxon>
        <taxon>metagenomes</taxon>
        <taxon>ecological metagenomes</taxon>
    </lineage>
</organism>
<dbReference type="InterPro" id="IPR001714">
    <property type="entry name" value="Pept_M24_MAP"/>
</dbReference>
<dbReference type="SUPFAM" id="SSF55920">
    <property type="entry name" value="Creatinase/aminopeptidase"/>
    <property type="match status" value="1"/>
</dbReference>
<evidence type="ECO:0000259" key="1">
    <source>
        <dbReference type="Pfam" id="PF00557"/>
    </source>
</evidence>
<dbReference type="InterPro" id="IPR050659">
    <property type="entry name" value="Peptidase_M24B"/>
</dbReference>
<sequence length="173" mass="19680">FIIVASGPDRYDMCNPWASDRKIKKGEEVLLDFGAVYNNYYSDIQRLFFMAPIQDKQRELQEKAILIYQASLKKAKPGNAIEEMDIAASEEIKRLGVEYLTFHRTGHSIGLEIQELPSVAVPEKTILEPGMCFAIEPGIYDYAYGAFKIENNIVITKDGYENLTNCNMKITVR</sequence>
<evidence type="ECO:0000313" key="2">
    <source>
        <dbReference type="EMBL" id="GAI04855.1"/>
    </source>
</evidence>
<dbReference type="InterPro" id="IPR036005">
    <property type="entry name" value="Creatinase/aminopeptidase-like"/>
</dbReference>
<dbReference type="AlphaFoldDB" id="X1LR31"/>